<comment type="subcellular location">
    <subcellularLocation>
        <location evidence="1">Membrane</location>
        <topology evidence="1">Multi-pass membrane protein</topology>
    </subcellularLocation>
</comment>
<evidence type="ECO:0000256" key="5">
    <source>
        <dbReference type="ARBA" id="ARBA00023136"/>
    </source>
</evidence>
<dbReference type="PANTHER" id="PTHR32322">
    <property type="entry name" value="INNER MEMBRANE TRANSPORTER"/>
    <property type="match status" value="1"/>
</dbReference>
<evidence type="ECO:0000256" key="1">
    <source>
        <dbReference type="ARBA" id="ARBA00004141"/>
    </source>
</evidence>
<dbReference type="Pfam" id="PF00892">
    <property type="entry name" value="EamA"/>
    <property type="match status" value="2"/>
</dbReference>
<keyword evidence="9" id="KW-1185">Reference proteome</keyword>
<feature type="transmembrane region" description="Helical" evidence="6">
    <location>
        <begin position="121"/>
        <end position="141"/>
    </location>
</feature>
<reference evidence="8 9" key="1">
    <citation type="submission" date="2020-04" db="EMBL/GenBank/DDBJ databases">
        <title>Usitatibacter rugosus gen. nov., sp. nov. and Usitatibacter palustris sp. nov., novel members of Usitatibacteraceae fam. nov. within the order Nitrosomonadales isolated from soil.</title>
        <authorList>
            <person name="Huber K.J."/>
            <person name="Neumann-Schaal M."/>
            <person name="Geppert A."/>
            <person name="Luckner M."/>
            <person name="Wanner G."/>
            <person name="Overmann J."/>
        </authorList>
    </citation>
    <scope>NUCLEOTIDE SEQUENCE [LARGE SCALE GENOMIC DNA]</scope>
    <source>
        <strain evidence="8 9">0125_3</strain>
    </source>
</reference>
<organism evidence="8 9">
    <name type="scientific">Usitatibacter rugosus</name>
    <dbReference type="NCBI Taxonomy" id="2732067"/>
    <lineage>
        <taxon>Bacteria</taxon>
        <taxon>Pseudomonadati</taxon>
        <taxon>Pseudomonadota</taxon>
        <taxon>Betaproteobacteria</taxon>
        <taxon>Nitrosomonadales</taxon>
        <taxon>Usitatibacteraceae</taxon>
        <taxon>Usitatibacter</taxon>
    </lineage>
</organism>
<dbReference type="AlphaFoldDB" id="A0A6M4GZT2"/>
<dbReference type="InterPro" id="IPR037185">
    <property type="entry name" value="EmrE-like"/>
</dbReference>
<dbReference type="SUPFAM" id="SSF103481">
    <property type="entry name" value="Multidrug resistance efflux transporter EmrE"/>
    <property type="match status" value="2"/>
</dbReference>
<name>A0A6M4GZT2_9PROT</name>
<protein>
    <recommendedName>
        <fullName evidence="7">EamA domain-containing protein</fullName>
    </recommendedName>
</protein>
<evidence type="ECO:0000313" key="8">
    <source>
        <dbReference type="EMBL" id="QJR12749.1"/>
    </source>
</evidence>
<dbReference type="KEGG" id="uru:DSM104443_03842"/>
<dbReference type="Gene3D" id="1.10.3730.20">
    <property type="match status" value="1"/>
</dbReference>
<keyword evidence="4 6" id="KW-1133">Transmembrane helix</keyword>
<feature type="transmembrane region" description="Helical" evidence="6">
    <location>
        <begin position="147"/>
        <end position="166"/>
    </location>
</feature>
<feature type="transmembrane region" description="Helical" evidence="6">
    <location>
        <begin position="30"/>
        <end position="53"/>
    </location>
</feature>
<accession>A0A6M4GZT2</accession>
<feature type="transmembrane region" description="Helical" evidence="6">
    <location>
        <begin position="65"/>
        <end position="85"/>
    </location>
</feature>
<gene>
    <name evidence="8" type="ORF">DSM104443_03842</name>
</gene>
<comment type="similarity">
    <text evidence="2">Belongs to the EamA transporter family.</text>
</comment>
<evidence type="ECO:0000256" key="6">
    <source>
        <dbReference type="SAM" id="Phobius"/>
    </source>
</evidence>
<keyword evidence="3 6" id="KW-0812">Transmembrane</keyword>
<feature type="transmembrane region" description="Helical" evidence="6">
    <location>
        <begin position="208"/>
        <end position="231"/>
    </location>
</feature>
<dbReference type="PANTHER" id="PTHR32322:SF2">
    <property type="entry name" value="EAMA DOMAIN-CONTAINING PROTEIN"/>
    <property type="match status" value="1"/>
</dbReference>
<dbReference type="EMBL" id="CP053069">
    <property type="protein sequence ID" value="QJR12749.1"/>
    <property type="molecule type" value="Genomic_DNA"/>
</dbReference>
<sequence length="283" mass="29486">MIAFLSGLFVLIWATGFIVAGIVAGRADPITFLALRFACSIAVFAALSFGARAAWPRDPRKWRDAIIAGMLLHGFYTGGVFWAVSQGLGPGLTGLVTALHPFFTAMLAIPLLHERLLPRQWVGIAIGVVGVALILEPRLAAGAGVPILALLAAVLATLSFTLGTIWQKRTKPDMDLRVNAAIQFVGATVLTAPFAYALESNHFDGSPALYGALAWAVLGLSVGGISILLVLLKRGAASKVAPLLYLAPAVSAFMALALFGEALAPVQIAGMMLAVIGAFAARS</sequence>
<evidence type="ECO:0000256" key="2">
    <source>
        <dbReference type="ARBA" id="ARBA00007362"/>
    </source>
</evidence>
<feature type="transmembrane region" description="Helical" evidence="6">
    <location>
        <begin position="266"/>
        <end position="282"/>
    </location>
</feature>
<dbReference type="RefSeq" id="WP_171095220.1">
    <property type="nucleotide sequence ID" value="NZ_CP053069.1"/>
</dbReference>
<feature type="domain" description="EamA" evidence="7">
    <location>
        <begin position="149"/>
        <end position="279"/>
    </location>
</feature>
<dbReference type="GO" id="GO:0016020">
    <property type="term" value="C:membrane"/>
    <property type="evidence" value="ECO:0007669"/>
    <property type="project" value="UniProtKB-SubCell"/>
</dbReference>
<feature type="transmembrane region" description="Helical" evidence="6">
    <location>
        <begin position="243"/>
        <end position="260"/>
    </location>
</feature>
<keyword evidence="5 6" id="KW-0472">Membrane</keyword>
<dbReference type="InterPro" id="IPR050638">
    <property type="entry name" value="AA-Vitamin_Transporters"/>
</dbReference>
<evidence type="ECO:0000256" key="3">
    <source>
        <dbReference type="ARBA" id="ARBA00022692"/>
    </source>
</evidence>
<feature type="transmembrane region" description="Helical" evidence="6">
    <location>
        <begin position="91"/>
        <end position="109"/>
    </location>
</feature>
<proteinExistence type="inferred from homology"/>
<evidence type="ECO:0000259" key="7">
    <source>
        <dbReference type="Pfam" id="PF00892"/>
    </source>
</evidence>
<evidence type="ECO:0000313" key="9">
    <source>
        <dbReference type="Proteomes" id="UP000501534"/>
    </source>
</evidence>
<evidence type="ECO:0000256" key="4">
    <source>
        <dbReference type="ARBA" id="ARBA00022989"/>
    </source>
</evidence>
<feature type="domain" description="EamA" evidence="7">
    <location>
        <begin position="8"/>
        <end position="135"/>
    </location>
</feature>
<dbReference type="Proteomes" id="UP000501534">
    <property type="component" value="Chromosome"/>
</dbReference>
<dbReference type="InterPro" id="IPR000620">
    <property type="entry name" value="EamA_dom"/>
</dbReference>
<feature type="transmembrane region" description="Helical" evidence="6">
    <location>
        <begin position="178"/>
        <end position="196"/>
    </location>
</feature>